<dbReference type="GeneID" id="25305734"/>
<sequence length="593" mass="66700">MGDIGPEKSRENRNPTRLRVVRHTAIRRTKVNVTFINCDTKSWRATERQSQVALSHAARVSHRRRQSQSIGRLAGSRPVTLFPVKFKPRPNITEGNDGDVLNKADKKWKISTPSDVCQRHKKRTHDNKGDDHKLADLSHAGYVLACRVLGSSNPFDVAALPLSPRDSHLIKLAHSFGLFLGGAATPDKLVARDIADGWVSDVQLSLSNKALLHALIALGASICAGGSKERNDTYITYAAKHKLVAISSLRTVSTEQLRTYRSLILIRLLVACEFYIEDIAAAEVHQKALHHLFSDMMRGSSISHLSIGTSDIWTAAIQGRRTRFREGDHDPGPWQQCFSAAAFRLVKEYASASAQHLLQRDSIDSSLRFNVKILAIVERIRNIAFIDEAAKSSSWSADSRDVEHEIKRWLNFYRVETSKLLNNVAVNHAEALSSGNMIPEFVTYHALSCAMALALRSQWLLMGHVNSVARIQLRYWNLNAHATEERLRKTIRILETSSIRPGQENMWFYILFMHAIFVQYLNHINSLVVTVKEEGGPADSNGVLSESLERLCRERVRRGLCGVVQAKEILRGFWYHKCCGDARLNEVWRILAG</sequence>
<dbReference type="EMBL" id="KN846972">
    <property type="protein sequence ID" value="KIW79630.1"/>
    <property type="molecule type" value="Genomic_DNA"/>
</dbReference>
<dbReference type="CDD" id="cd12148">
    <property type="entry name" value="fungal_TF_MHR"/>
    <property type="match status" value="1"/>
</dbReference>
<reference evidence="1 2" key="1">
    <citation type="submission" date="2015-01" db="EMBL/GenBank/DDBJ databases">
        <title>The Genome Sequence of Fonsecaea pedrosoi CBS 271.37.</title>
        <authorList>
            <consortium name="The Broad Institute Genomics Platform"/>
            <person name="Cuomo C."/>
            <person name="de Hoog S."/>
            <person name="Gorbushina A."/>
            <person name="Stielow B."/>
            <person name="Teixiera M."/>
            <person name="Abouelleil A."/>
            <person name="Chapman S.B."/>
            <person name="Priest M."/>
            <person name="Young S.K."/>
            <person name="Wortman J."/>
            <person name="Nusbaum C."/>
            <person name="Birren B."/>
        </authorList>
    </citation>
    <scope>NUCLEOTIDE SEQUENCE [LARGE SCALE GENOMIC DNA]</scope>
    <source>
        <strain evidence="1 2">CBS 271.37</strain>
    </source>
</reference>
<dbReference type="OrthoDB" id="4128556at2759"/>
<name>A0A0D2GM78_9EURO</name>
<evidence type="ECO:0000313" key="2">
    <source>
        <dbReference type="Proteomes" id="UP000053029"/>
    </source>
</evidence>
<dbReference type="Proteomes" id="UP000053029">
    <property type="component" value="Unassembled WGS sequence"/>
</dbReference>
<dbReference type="VEuPathDB" id="FungiDB:Z517_06244"/>
<evidence type="ECO:0008006" key="3">
    <source>
        <dbReference type="Google" id="ProtNLM"/>
    </source>
</evidence>
<proteinExistence type="predicted"/>
<protein>
    <recommendedName>
        <fullName evidence="3">Transcription factor domain-containing protein</fullName>
    </recommendedName>
</protein>
<dbReference type="AlphaFoldDB" id="A0A0D2GM78"/>
<organism evidence="1 2">
    <name type="scientific">Fonsecaea pedrosoi CBS 271.37</name>
    <dbReference type="NCBI Taxonomy" id="1442368"/>
    <lineage>
        <taxon>Eukaryota</taxon>
        <taxon>Fungi</taxon>
        <taxon>Dikarya</taxon>
        <taxon>Ascomycota</taxon>
        <taxon>Pezizomycotina</taxon>
        <taxon>Eurotiomycetes</taxon>
        <taxon>Chaetothyriomycetidae</taxon>
        <taxon>Chaetothyriales</taxon>
        <taxon>Herpotrichiellaceae</taxon>
        <taxon>Fonsecaea</taxon>
    </lineage>
</organism>
<dbReference type="RefSeq" id="XP_013283438.1">
    <property type="nucleotide sequence ID" value="XM_013427984.1"/>
</dbReference>
<evidence type="ECO:0000313" key="1">
    <source>
        <dbReference type="EMBL" id="KIW79630.1"/>
    </source>
</evidence>
<dbReference type="HOGENOM" id="CLU_032572_0_0_1"/>
<keyword evidence="2" id="KW-1185">Reference proteome</keyword>
<gene>
    <name evidence="1" type="ORF">Z517_06244</name>
</gene>
<accession>A0A0D2GM78</accession>